<dbReference type="PANTHER" id="PTHR12789:SF0">
    <property type="entry name" value="DENSITY-REGULATED PROTEIN"/>
    <property type="match status" value="1"/>
</dbReference>
<sequence length="246" mass="27725">MTDIEPKSILYCGICSWPPEFCEFGITKKKCQTWLNENHPDKYPSIYPTGGDLSSSSTTTNELDKDTKSNTIDKKDIIGENNDGKDENNNNNDIVTKKLLEQGVSELSIAKEEKLQKELNKRAAKEELKLERKQLEKISNSKIIIKKISRNKKKSIVSISGLEILETTTGTTTSNNKVSIKSLQKKFSSKFATGTSVVKNAENKSDILIQGDVFEEVHQFIINLLQEQGLNDIKIELTDDKLKKKK</sequence>
<dbReference type="AlphaFoldDB" id="B9WFF0"/>
<evidence type="ECO:0000259" key="6">
    <source>
        <dbReference type="PROSITE" id="PS50296"/>
    </source>
</evidence>
<dbReference type="InterPro" id="IPR048517">
    <property type="entry name" value="DENR_N"/>
</dbReference>
<dbReference type="GO" id="GO:0003729">
    <property type="term" value="F:mRNA binding"/>
    <property type="evidence" value="ECO:0007669"/>
    <property type="project" value="TreeGrafter"/>
</dbReference>
<dbReference type="EMBL" id="FM992691">
    <property type="protein sequence ID" value="CAX41969.1"/>
    <property type="molecule type" value="Genomic_DNA"/>
</dbReference>
<dbReference type="Pfam" id="PF21023">
    <property type="entry name" value="DENR_N"/>
    <property type="match status" value="1"/>
</dbReference>
<dbReference type="GeneID" id="8047357"/>
<accession>B9WFF0</accession>
<dbReference type="Proteomes" id="UP000002605">
    <property type="component" value="Chromosome 4"/>
</dbReference>
<dbReference type="GO" id="GO:0002188">
    <property type="term" value="P:translation reinitiation"/>
    <property type="evidence" value="ECO:0007669"/>
    <property type="project" value="TreeGrafter"/>
</dbReference>
<feature type="coiled-coil region" evidence="4">
    <location>
        <begin position="107"/>
        <end position="141"/>
    </location>
</feature>
<feature type="region of interest" description="Disordered" evidence="5">
    <location>
        <begin position="46"/>
        <end position="68"/>
    </location>
</feature>
<dbReference type="Pfam" id="PF01253">
    <property type="entry name" value="SUI1"/>
    <property type="match status" value="1"/>
</dbReference>
<keyword evidence="9" id="KW-1185">Reference proteome</keyword>
<feature type="domain" description="SUI1" evidence="6">
    <location>
        <begin position="143"/>
        <end position="225"/>
    </location>
</feature>
<proteinExistence type="inferred from homology"/>
<dbReference type="eggNOG" id="KOG3239">
    <property type="taxonomic scope" value="Eukaryota"/>
</dbReference>
<protein>
    <recommendedName>
        <fullName evidence="3">Translation machinery-associated protein 22</fullName>
    </recommendedName>
</protein>
<name>B9WFF0_CANDC</name>
<dbReference type="CDD" id="cd11607">
    <property type="entry name" value="DENR_C"/>
    <property type="match status" value="1"/>
</dbReference>
<evidence type="ECO:0000256" key="4">
    <source>
        <dbReference type="SAM" id="Coils"/>
    </source>
</evidence>
<dbReference type="InterPro" id="IPR001950">
    <property type="entry name" value="SUI1"/>
</dbReference>
<dbReference type="SUPFAM" id="SSF55159">
    <property type="entry name" value="eIF1-like"/>
    <property type="match status" value="1"/>
</dbReference>
<organism evidence="8 9">
    <name type="scientific">Candida dubliniensis (strain CD36 / ATCC MYA-646 / CBS 7987 / NCPF 3949 / NRRL Y-17841)</name>
    <name type="common">Yeast</name>
    <dbReference type="NCBI Taxonomy" id="573826"/>
    <lineage>
        <taxon>Eukaryota</taxon>
        <taxon>Fungi</taxon>
        <taxon>Dikarya</taxon>
        <taxon>Ascomycota</taxon>
        <taxon>Saccharomycotina</taxon>
        <taxon>Pichiomycetes</taxon>
        <taxon>Debaryomycetaceae</taxon>
        <taxon>Candida/Lodderomyces clade</taxon>
        <taxon>Candida</taxon>
    </lineage>
</organism>
<evidence type="ECO:0000256" key="5">
    <source>
        <dbReference type="SAM" id="MobiDB-lite"/>
    </source>
</evidence>
<comment type="similarity">
    <text evidence="1">Belongs to the DENR family.</text>
</comment>
<dbReference type="PANTHER" id="PTHR12789">
    <property type="entry name" value="DENSITY-REGULATED PROTEIN HOMOLOG"/>
    <property type="match status" value="1"/>
</dbReference>
<comment type="subunit">
    <text evidence="2">Interacts with the 40S ribosomal subunit.</text>
</comment>
<evidence type="ECO:0000256" key="2">
    <source>
        <dbReference type="ARBA" id="ARBA00011742"/>
    </source>
</evidence>
<dbReference type="InterPro" id="IPR036877">
    <property type="entry name" value="SUI1_dom_sf"/>
</dbReference>
<dbReference type="PROSITE" id="PS50296">
    <property type="entry name" value="SUI1"/>
    <property type="match status" value="1"/>
</dbReference>
<evidence type="ECO:0000256" key="3">
    <source>
        <dbReference type="ARBA" id="ARBA00020058"/>
    </source>
</evidence>
<dbReference type="VEuPathDB" id="FungiDB:CD36_40820"/>
<dbReference type="GO" id="GO:0001731">
    <property type="term" value="P:formation of translation preinitiation complex"/>
    <property type="evidence" value="ECO:0007669"/>
    <property type="project" value="TreeGrafter"/>
</dbReference>
<gene>
    <name evidence="7" type="ordered locus">Cd36_40820</name>
    <name evidence="8" type="ORF">CD36_40820</name>
</gene>
<dbReference type="InterPro" id="IPR046447">
    <property type="entry name" value="DENR_C"/>
</dbReference>
<keyword evidence="4" id="KW-0175">Coiled coil</keyword>
<evidence type="ECO:0000256" key="1">
    <source>
        <dbReference type="ARBA" id="ARBA00007514"/>
    </source>
</evidence>
<evidence type="ECO:0000313" key="9">
    <source>
        <dbReference type="Proteomes" id="UP000002605"/>
    </source>
</evidence>
<dbReference type="GO" id="GO:0003743">
    <property type="term" value="F:translation initiation factor activity"/>
    <property type="evidence" value="ECO:0007669"/>
    <property type="project" value="InterPro"/>
</dbReference>
<dbReference type="CGD" id="CAL0000171719">
    <property type="gene designation" value="Cd36_40820"/>
</dbReference>
<dbReference type="Gene3D" id="3.30.780.10">
    <property type="entry name" value="SUI1-like domain"/>
    <property type="match status" value="1"/>
</dbReference>
<reference evidence="8 9" key="1">
    <citation type="journal article" date="2009" name="Genome Res.">
        <title>Comparative genomics of the fungal pathogens Candida dubliniensis and Candida albicans.</title>
        <authorList>
            <person name="Jackson A.P."/>
            <person name="Gamble J.A."/>
            <person name="Yeomans T."/>
            <person name="Moran G.P."/>
            <person name="Saunders D."/>
            <person name="Harris D."/>
            <person name="Aslett M."/>
            <person name="Barrell J.F."/>
            <person name="Butler G."/>
            <person name="Citiulo F."/>
            <person name="Coleman D.C."/>
            <person name="de Groot P.W.J."/>
            <person name="Goodwin T.J."/>
            <person name="Quail M.A."/>
            <person name="McQuillan J."/>
            <person name="Munro C.A."/>
            <person name="Pain A."/>
            <person name="Poulter R.T."/>
            <person name="Rajandream M.A."/>
            <person name="Renauld H."/>
            <person name="Spiering M.J."/>
            <person name="Tivey A."/>
            <person name="Gow N.A.R."/>
            <person name="Barrell B."/>
            <person name="Sullivan D.J."/>
            <person name="Berriman M."/>
        </authorList>
    </citation>
    <scope>NUCLEOTIDE SEQUENCE [LARGE SCALE GENOMIC DNA]</scope>
    <source>
        <strain evidence="9">CD36 / ATCC MYA-646 / CBS 7987 / NCPF 3949 / NRRL Y-17841</strain>
    </source>
</reference>
<evidence type="ECO:0000313" key="7">
    <source>
        <dbReference type="CGD" id="CAL0000171719"/>
    </source>
</evidence>
<dbReference type="HOGENOM" id="CLU_073511_0_1_1"/>
<dbReference type="RefSeq" id="XP_002419754.1">
    <property type="nucleotide sequence ID" value="XM_002419709.1"/>
</dbReference>
<dbReference type="InterPro" id="IPR050318">
    <property type="entry name" value="DENR/SUI1_TIF"/>
</dbReference>
<evidence type="ECO:0000313" key="8">
    <source>
        <dbReference type="EMBL" id="CAX41969.1"/>
    </source>
</evidence>
<dbReference type="OrthoDB" id="277199at2759"/>
<dbReference type="KEGG" id="cdu:CD36_40820"/>